<evidence type="ECO:0000256" key="2">
    <source>
        <dbReference type="SAM" id="MobiDB-lite"/>
    </source>
</evidence>
<dbReference type="AlphaFoldDB" id="K0S4L0"/>
<feature type="region of interest" description="Disordered" evidence="2">
    <location>
        <begin position="75"/>
        <end position="104"/>
    </location>
</feature>
<comment type="caution">
    <text evidence="3">The sequence shown here is derived from an EMBL/GenBank/DDBJ whole genome shotgun (WGS) entry which is preliminary data.</text>
</comment>
<sequence length="303" mass="34344">MSEEGHTITRSIAIGRELGFKHKDDLENGKKSAEQAIDSLMSELTKSKKLARNAETDLSGELKGLFPCFGNRGPWDSGECGPRDSPRDESTGGSENRPADDTHPKIGAEFLRGFMLANPYLERSVGPATAEKDHRITASSFLMSLRSIMKRNGLLRGDNKKKSTSHIYADLVKFFTESDLIDFTEQEDAWKSALDNPNVTWKDHFAYCAEVAHRALVFTEDEKCADKRRRLEEDLPNTHPIRLAIEEMWRGFPVGAHSTYKRGDRVDDSGCYDETLVEFDETETFEEKTLREVRAEKEDDDEE</sequence>
<keyword evidence="1" id="KW-0175">Coiled coil</keyword>
<name>K0S4L0_THAOC</name>
<gene>
    <name evidence="3" type="ORF">THAOC_24347</name>
</gene>
<reference evidence="3 4" key="1">
    <citation type="journal article" date="2012" name="Genome Biol.">
        <title>Genome and low-iron response of an oceanic diatom adapted to chronic iron limitation.</title>
        <authorList>
            <person name="Lommer M."/>
            <person name="Specht M."/>
            <person name="Roy A.S."/>
            <person name="Kraemer L."/>
            <person name="Andreson R."/>
            <person name="Gutowska M.A."/>
            <person name="Wolf J."/>
            <person name="Bergner S.V."/>
            <person name="Schilhabel M.B."/>
            <person name="Klostermeier U.C."/>
            <person name="Beiko R.G."/>
            <person name="Rosenstiel P."/>
            <person name="Hippler M."/>
            <person name="Laroche J."/>
        </authorList>
    </citation>
    <scope>NUCLEOTIDE SEQUENCE [LARGE SCALE GENOMIC DNA]</scope>
    <source>
        <strain evidence="3 4">CCMP1005</strain>
    </source>
</reference>
<evidence type="ECO:0000313" key="3">
    <source>
        <dbReference type="EMBL" id="EJK55866.1"/>
    </source>
</evidence>
<proteinExistence type="predicted"/>
<feature type="coiled-coil region" evidence="1">
    <location>
        <begin position="23"/>
        <end position="57"/>
    </location>
</feature>
<accession>K0S4L0</accession>
<dbReference type="Proteomes" id="UP000266841">
    <property type="component" value="Unassembled WGS sequence"/>
</dbReference>
<evidence type="ECO:0000313" key="4">
    <source>
        <dbReference type="Proteomes" id="UP000266841"/>
    </source>
</evidence>
<protein>
    <submittedName>
        <fullName evidence="3">Uncharacterized protein</fullName>
    </submittedName>
</protein>
<organism evidence="3 4">
    <name type="scientific">Thalassiosira oceanica</name>
    <name type="common">Marine diatom</name>
    <dbReference type="NCBI Taxonomy" id="159749"/>
    <lineage>
        <taxon>Eukaryota</taxon>
        <taxon>Sar</taxon>
        <taxon>Stramenopiles</taxon>
        <taxon>Ochrophyta</taxon>
        <taxon>Bacillariophyta</taxon>
        <taxon>Coscinodiscophyceae</taxon>
        <taxon>Thalassiosirophycidae</taxon>
        <taxon>Thalassiosirales</taxon>
        <taxon>Thalassiosiraceae</taxon>
        <taxon>Thalassiosira</taxon>
    </lineage>
</organism>
<evidence type="ECO:0000256" key="1">
    <source>
        <dbReference type="SAM" id="Coils"/>
    </source>
</evidence>
<dbReference type="EMBL" id="AGNL01033036">
    <property type="protein sequence ID" value="EJK55866.1"/>
    <property type="molecule type" value="Genomic_DNA"/>
</dbReference>
<keyword evidence="4" id="KW-1185">Reference proteome</keyword>
<feature type="compositionally biased region" description="Basic and acidic residues" evidence="2">
    <location>
        <begin position="81"/>
        <end position="90"/>
    </location>
</feature>